<dbReference type="InterPro" id="IPR002994">
    <property type="entry name" value="Surf1/Shy1"/>
</dbReference>
<gene>
    <name evidence="2" type="ORF">ACFQGU_05665</name>
</gene>
<protein>
    <recommendedName>
        <fullName evidence="1">SURF1-like protein</fullName>
    </recommendedName>
</protein>
<feature type="transmembrane region" description="Helical" evidence="1">
    <location>
        <begin position="201"/>
        <end position="219"/>
    </location>
</feature>
<accession>A0ABW1SZ69</accession>
<keyword evidence="1" id="KW-1133">Transmembrane helix</keyword>
<evidence type="ECO:0000256" key="1">
    <source>
        <dbReference type="RuleBase" id="RU363076"/>
    </source>
</evidence>
<evidence type="ECO:0000313" key="3">
    <source>
        <dbReference type="Proteomes" id="UP001596138"/>
    </source>
</evidence>
<dbReference type="Proteomes" id="UP001596138">
    <property type="component" value="Unassembled WGS sequence"/>
</dbReference>
<dbReference type="Pfam" id="PF02104">
    <property type="entry name" value="SURF1"/>
    <property type="match status" value="1"/>
</dbReference>
<comment type="subcellular location">
    <subcellularLocation>
        <location evidence="1">Cell membrane</location>
        <topology evidence="1">Multi-pass membrane protein</topology>
    </subcellularLocation>
</comment>
<proteinExistence type="inferred from homology"/>
<name>A0ABW1SZ69_9ACTN</name>
<evidence type="ECO:0000313" key="2">
    <source>
        <dbReference type="EMBL" id="MFC6237354.1"/>
    </source>
</evidence>
<reference evidence="3" key="1">
    <citation type="journal article" date="2019" name="Int. J. Syst. Evol. Microbiol.">
        <title>The Global Catalogue of Microorganisms (GCM) 10K type strain sequencing project: providing services to taxonomists for standard genome sequencing and annotation.</title>
        <authorList>
            <consortium name="The Broad Institute Genomics Platform"/>
            <consortium name="The Broad Institute Genome Sequencing Center for Infectious Disease"/>
            <person name="Wu L."/>
            <person name="Ma J."/>
        </authorList>
    </citation>
    <scope>NUCLEOTIDE SEQUENCE [LARGE SCALE GENOMIC DNA]</scope>
    <source>
        <strain evidence="3">CGMCC 4.7317</strain>
    </source>
</reference>
<organism evidence="2 3">
    <name type="scientific">Longivirga aurantiaca</name>
    <dbReference type="NCBI Taxonomy" id="1837743"/>
    <lineage>
        <taxon>Bacteria</taxon>
        <taxon>Bacillati</taxon>
        <taxon>Actinomycetota</taxon>
        <taxon>Actinomycetes</taxon>
        <taxon>Sporichthyales</taxon>
        <taxon>Sporichthyaceae</taxon>
        <taxon>Longivirga</taxon>
    </lineage>
</organism>
<keyword evidence="1" id="KW-0472">Membrane</keyword>
<dbReference type="CDD" id="cd06662">
    <property type="entry name" value="SURF1"/>
    <property type="match status" value="1"/>
</dbReference>
<comment type="caution">
    <text evidence="2">The sequence shown here is derived from an EMBL/GenBank/DDBJ whole genome shotgun (WGS) entry which is preliminary data.</text>
</comment>
<keyword evidence="1" id="KW-0812">Transmembrane</keyword>
<dbReference type="RefSeq" id="WP_386768170.1">
    <property type="nucleotide sequence ID" value="NZ_JBHSTI010000008.1"/>
</dbReference>
<comment type="similarity">
    <text evidence="1">Belongs to the SURF1 family.</text>
</comment>
<dbReference type="EMBL" id="JBHSTI010000008">
    <property type="protein sequence ID" value="MFC6237354.1"/>
    <property type="molecule type" value="Genomic_DNA"/>
</dbReference>
<sequence>MLATPRWIGLSVTALLLIVAFGGMSYWQWQRAQRDEIPVRETVAAAELLTADAPLAGSDYGAPVELTGTYDLAAQVLVDHGQGEFWVVTPLRPSTGPAVPIARGTVTSPTDPSAASVATGVVTVRGLAQPFEGDPGTAVPGEEGIVERLTASGLALPYPAVQGWVALTGQEPQAQPALVPVIPPFGVASGSGIRLQNAGYAVQWVLFAAFVVFVWWRFLREDARLAAEQAPPPVAEPSRPEIY</sequence>
<keyword evidence="3" id="KW-1185">Reference proteome</keyword>
<feature type="transmembrane region" description="Helical" evidence="1">
    <location>
        <begin position="7"/>
        <end position="29"/>
    </location>
</feature>
<keyword evidence="1" id="KW-1003">Cell membrane</keyword>